<evidence type="ECO:0000313" key="8">
    <source>
        <dbReference type="EMBL" id="OBZ79152.1"/>
    </source>
</evidence>
<dbReference type="AlphaFoldDB" id="A0A1C7MQL7"/>
<dbReference type="InterPro" id="IPR012970">
    <property type="entry name" value="Lyase_8_alpha_N"/>
</dbReference>
<evidence type="ECO:0000256" key="3">
    <source>
        <dbReference type="ARBA" id="ARBA00023239"/>
    </source>
</evidence>
<keyword evidence="4" id="KW-1133">Transmembrane helix</keyword>
<keyword evidence="2" id="KW-0732">Signal</keyword>
<dbReference type="OMA" id="AWHGGLK"/>
<dbReference type="InterPro" id="IPR008929">
    <property type="entry name" value="Chondroitin_lyas"/>
</dbReference>
<dbReference type="InterPro" id="IPR011013">
    <property type="entry name" value="Gal_mutarotase_sf_dom"/>
</dbReference>
<dbReference type="OrthoDB" id="5980780at2759"/>
<keyword evidence="4" id="KW-0812">Transmembrane</keyword>
<comment type="caution">
    <text evidence="8">The sequence shown here is derived from an EMBL/GenBank/DDBJ whole genome shotgun (WGS) entry which is preliminary data.</text>
</comment>
<dbReference type="PANTHER" id="PTHR38481">
    <property type="entry name" value="HYALURONATE LYASE"/>
    <property type="match status" value="1"/>
</dbReference>
<dbReference type="GO" id="GO:0016837">
    <property type="term" value="F:carbon-oxygen lyase activity, acting on polysaccharides"/>
    <property type="evidence" value="ECO:0007669"/>
    <property type="project" value="UniProtKB-ARBA"/>
</dbReference>
<dbReference type="PANTHER" id="PTHR38481:SF1">
    <property type="entry name" value="HYALURONATE LYASE"/>
    <property type="match status" value="1"/>
</dbReference>
<evidence type="ECO:0000259" key="5">
    <source>
        <dbReference type="Pfam" id="PF02278"/>
    </source>
</evidence>
<evidence type="ECO:0000313" key="9">
    <source>
        <dbReference type="Proteomes" id="UP000092993"/>
    </source>
</evidence>
<dbReference type="InterPro" id="IPR011071">
    <property type="entry name" value="Lyase_8-like_C"/>
</dbReference>
<keyword evidence="3" id="KW-0456">Lyase</keyword>
<dbReference type="InterPro" id="IPR004103">
    <property type="entry name" value="Lyase_8_C"/>
</dbReference>
<dbReference type="EMBL" id="LUGG01000001">
    <property type="protein sequence ID" value="OBZ79152.1"/>
    <property type="molecule type" value="Genomic_DNA"/>
</dbReference>
<dbReference type="Proteomes" id="UP000092993">
    <property type="component" value="Unassembled WGS sequence"/>
</dbReference>
<proteinExistence type="inferred from homology"/>
<dbReference type="SUPFAM" id="SSF48230">
    <property type="entry name" value="Chondroitin AC/alginate lyase"/>
    <property type="match status" value="1"/>
</dbReference>
<evidence type="ECO:0000259" key="6">
    <source>
        <dbReference type="Pfam" id="PF02884"/>
    </source>
</evidence>
<evidence type="ECO:0000256" key="1">
    <source>
        <dbReference type="ARBA" id="ARBA00006699"/>
    </source>
</evidence>
<dbReference type="InterPro" id="IPR038970">
    <property type="entry name" value="Lyase_8"/>
</dbReference>
<feature type="domain" description="Polysaccharide lyase family 8 C-terminal" evidence="6">
    <location>
        <begin position="625"/>
        <end position="669"/>
    </location>
</feature>
<dbReference type="Pfam" id="PF02278">
    <property type="entry name" value="Lyase_8"/>
    <property type="match status" value="1"/>
</dbReference>
<dbReference type="InterPro" id="IPR014718">
    <property type="entry name" value="GH-type_carb-bd"/>
</dbReference>
<dbReference type="GO" id="GO:0005975">
    <property type="term" value="P:carbohydrate metabolic process"/>
    <property type="evidence" value="ECO:0007669"/>
    <property type="project" value="InterPro"/>
</dbReference>
<reference evidence="8 9" key="1">
    <citation type="submission" date="2016-03" db="EMBL/GenBank/DDBJ databases">
        <title>Whole genome sequencing of Grifola frondosa 9006-11.</title>
        <authorList>
            <person name="Min B."/>
            <person name="Park H."/>
            <person name="Kim J.-G."/>
            <person name="Cho H."/>
            <person name="Oh Y.-L."/>
            <person name="Kong W.-S."/>
            <person name="Choi I.-G."/>
        </authorList>
    </citation>
    <scope>NUCLEOTIDE SEQUENCE [LARGE SCALE GENOMIC DNA]</scope>
    <source>
        <strain evidence="8 9">9006-11</strain>
    </source>
</reference>
<evidence type="ECO:0000256" key="2">
    <source>
        <dbReference type="ARBA" id="ARBA00022729"/>
    </source>
</evidence>
<feature type="domain" description="Polysaccharide lyase family 8 central" evidence="5">
    <location>
        <begin position="378"/>
        <end position="608"/>
    </location>
</feature>
<accession>A0A1C7MQL7</accession>
<gene>
    <name evidence="8" type="primary">cslA_2</name>
    <name evidence="8" type="ORF">A0H81_01177</name>
</gene>
<name>A0A1C7MQL7_GRIFR</name>
<dbReference type="Gene3D" id="2.60.220.10">
    <property type="entry name" value="Polysaccharide lyase family 8-like, C-terminal"/>
    <property type="match status" value="1"/>
</dbReference>
<feature type="domain" description="Polysaccharide lyase 8 N-terminal alpha-helical" evidence="7">
    <location>
        <begin position="70"/>
        <end position="307"/>
    </location>
</feature>
<sequence length="678" mass="73229">MELPQSFSFSTRTLIFYGVLFCIVIAALIIGLVLGIPAGRKHGATIRQRRLSSIVAAAGPAANISQWLSTLDANGKWPDSEIDYTTGCNARRANWPIETHWDRIVTMAAAWNGGLPDGNQYVQNASFLNSISRAMDYWFANDFTNPSCLDSGGTASCKCGTPGFWNTNWFSNIIALPTLIGEGCLLISNSTLTPTQLRNCTHITERSYSTFGRNINGLGVLTGANTLDVAKVGIDQALLTWNVSLITDAYGRIHKEVVVQNVVKADGIRSDGSFGQHGGIIYNGNYGQVYTSDVLNVENDAGGTQFSAGELDLKYCIGTSYVTSSIQVIDQQATGSTNINFTQIQQLGTEWSSTNLTSIYNDLINNSTSANVGNIIGNRMFFDNDYMVHRGSGYVTTLRMYSSRTQNTECVNAQNPFGLHLADGVLYTHIQGTEYEDIPVAWDWNLLPGITVDYNAVPLQCGSTQFTGIESFVGGASDGTIGAAAMRFTNPVTKSFSWQKAWFFLDDDVQYVIVSSINSSSKAPVYSVLDQKRHNGVILVNGQAVQTTTNISGVQTLWHDNVGPRTGNWSDIGVSTVGVATVDLFSAWINHGSTNLVVPVSYTTFPAVDQESFAQKIASVQLTTIQNDHSISAVFDAVNGVAMIVFWDAGGGSVQFTPSSQDASITVQSSGMRLCCGD</sequence>
<dbReference type="SUPFAM" id="SSF74650">
    <property type="entry name" value="Galactose mutarotase-like"/>
    <property type="match status" value="1"/>
</dbReference>
<evidence type="ECO:0000259" key="7">
    <source>
        <dbReference type="Pfam" id="PF08124"/>
    </source>
</evidence>
<organism evidence="8 9">
    <name type="scientific">Grifola frondosa</name>
    <name type="common">Maitake</name>
    <name type="synonym">Polyporus frondosus</name>
    <dbReference type="NCBI Taxonomy" id="5627"/>
    <lineage>
        <taxon>Eukaryota</taxon>
        <taxon>Fungi</taxon>
        <taxon>Dikarya</taxon>
        <taxon>Basidiomycota</taxon>
        <taxon>Agaricomycotina</taxon>
        <taxon>Agaricomycetes</taxon>
        <taxon>Polyporales</taxon>
        <taxon>Grifolaceae</taxon>
        <taxon>Grifola</taxon>
    </lineage>
</organism>
<evidence type="ECO:0000256" key="4">
    <source>
        <dbReference type="SAM" id="Phobius"/>
    </source>
</evidence>
<keyword evidence="4" id="KW-0472">Membrane</keyword>
<dbReference type="GO" id="GO:0005576">
    <property type="term" value="C:extracellular region"/>
    <property type="evidence" value="ECO:0007669"/>
    <property type="project" value="InterPro"/>
</dbReference>
<dbReference type="Gene3D" id="2.70.98.10">
    <property type="match status" value="1"/>
</dbReference>
<feature type="transmembrane region" description="Helical" evidence="4">
    <location>
        <begin position="14"/>
        <end position="39"/>
    </location>
</feature>
<comment type="similarity">
    <text evidence="1">Belongs to the polysaccharide lyase 8 family.</text>
</comment>
<dbReference type="Gene3D" id="1.50.10.100">
    <property type="entry name" value="Chondroitin AC/alginate lyase"/>
    <property type="match status" value="1"/>
</dbReference>
<keyword evidence="9" id="KW-1185">Reference proteome</keyword>
<dbReference type="GO" id="GO:0030246">
    <property type="term" value="F:carbohydrate binding"/>
    <property type="evidence" value="ECO:0007669"/>
    <property type="project" value="InterPro"/>
</dbReference>
<dbReference type="Pfam" id="PF02884">
    <property type="entry name" value="Lyase_8_C"/>
    <property type="match status" value="1"/>
</dbReference>
<dbReference type="InterPro" id="IPR003159">
    <property type="entry name" value="Lyase_8_central_dom"/>
</dbReference>
<protein>
    <submittedName>
        <fullName evidence="8">Chondroitinase-AC</fullName>
    </submittedName>
</protein>
<dbReference type="Pfam" id="PF08124">
    <property type="entry name" value="Lyase_8_N"/>
    <property type="match status" value="1"/>
</dbReference>